<protein>
    <submittedName>
        <fullName evidence="1">Uncharacterized protein</fullName>
    </submittedName>
</protein>
<sequence>MMRPTGAPSLLPVQREGQSRAAASIVALLARKYDWRHRFKEGPREGEAEEMVFWVARSVVRNLARLPTLLYTTRSVPALVHPATLSWPKGRR</sequence>
<dbReference type="AlphaFoldDB" id="A0A5B7IIX3"/>
<proteinExistence type="predicted"/>
<name>A0A5B7IIX3_PORTR</name>
<evidence type="ECO:0000313" key="1">
    <source>
        <dbReference type="EMBL" id="MPC81916.1"/>
    </source>
</evidence>
<keyword evidence="2" id="KW-1185">Reference proteome</keyword>
<gene>
    <name evidence="1" type="ORF">E2C01_076555</name>
</gene>
<accession>A0A5B7IIX3</accession>
<evidence type="ECO:0000313" key="2">
    <source>
        <dbReference type="Proteomes" id="UP000324222"/>
    </source>
</evidence>
<reference evidence="1 2" key="1">
    <citation type="submission" date="2019-05" db="EMBL/GenBank/DDBJ databases">
        <title>Another draft genome of Portunus trituberculatus and its Hox gene families provides insights of decapod evolution.</title>
        <authorList>
            <person name="Jeong J.-H."/>
            <person name="Song I."/>
            <person name="Kim S."/>
            <person name="Choi T."/>
            <person name="Kim D."/>
            <person name="Ryu S."/>
            <person name="Kim W."/>
        </authorList>
    </citation>
    <scope>NUCLEOTIDE SEQUENCE [LARGE SCALE GENOMIC DNA]</scope>
    <source>
        <tissue evidence="1">Muscle</tissue>
    </source>
</reference>
<comment type="caution">
    <text evidence="1">The sequence shown here is derived from an EMBL/GenBank/DDBJ whole genome shotgun (WGS) entry which is preliminary data.</text>
</comment>
<dbReference type="Proteomes" id="UP000324222">
    <property type="component" value="Unassembled WGS sequence"/>
</dbReference>
<organism evidence="1 2">
    <name type="scientific">Portunus trituberculatus</name>
    <name type="common">Swimming crab</name>
    <name type="synonym">Neptunus trituberculatus</name>
    <dbReference type="NCBI Taxonomy" id="210409"/>
    <lineage>
        <taxon>Eukaryota</taxon>
        <taxon>Metazoa</taxon>
        <taxon>Ecdysozoa</taxon>
        <taxon>Arthropoda</taxon>
        <taxon>Crustacea</taxon>
        <taxon>Multicrustacea</taxon>
        <taxon>Malacostraca</taxon>
        <taxon>Eumalacostraca</taxon>
        <taxon>Eucarida</taxon>
        <taxon>Decapoda</taxon>
        <taxon>Pleocyemata</taxon>
        <taxon>Brachyura</taxon>
        <taxon>Eubrachyura</taxon>
        <taxon>Portunoidea</taxon>
        <taxon>Portunidae</taxon>
        <taxon>Portuninae</taxon>
        <taxon>Portunus</taxon>
    </lineage>
</organism>
<dbReference type="EMBL" id="VSRR010058392">
    <property type="protein sequence ID" value="MPC81916.1"/>
    <property type="molecule type" value="Genomic_DNA"/>
</dbReference>